<protein>
    <submittedName>
        <fullName evidence="1">Uncharacterized protein</fullName>
    </submittedName>
</protein>
<dbReference type="Proteomes" id="UP000428328">
    <property type="component" value="Chromosome"/>
</dbReference>
<organism evidence="1 2">
    <name type="scientific">Pseudodesulfovibrio cashew</name>
    <dbReference type="NCBI Taxonomy" id="2678688"/>
    <lineage>
        <taxon>Bacteria</taxon>
        <taxon>Pseudomonadati</taxon>
        <taxon>Thermodesulfobacteriota</taxon>
        <taxon>Desulfovibrionia</taxon>
        <taxon>Desulfovibrionales</taxon>
        <taxon>Desulfovibrionaceae</taxon>
    </lineage>
</organism>
<dbReference type="AlphaFoldDB" id="A0A6I6JG79"/>
<keyword evidence="2" id="KW-1185">Reference proteome</keyword>
<evidence type="ECO:0000313" key="1">
    <source>
        <dbReference type="EMBL" id="QGY39513.1"/>
    </source>
</evidence>
<evidence type="ECO:0000313" key="2">
    <source>
        <dbReference type="Proteomes" id="UP000428328"/>
    </source>
</evidence>
<reference evidence="1 2" key="1">
    <citation type="submission" date="2019-11" db="EMBL/GenBank/DDBJ databases">
        <authorList>
            <person name="Zheng R.K."/>
            <person name="Sun C.M."/>
        </authorList>
    </citation>
    <scope>NUCLEOTIDE SEQUENCE [LARGE SCALE GENOMIC DNA]</scope>
    <source>
        <strain evidence="1 2">SRB007</strain>
    </source>
</reference>
<sequence length="124" mass="13874">MELGLDLGGQPDPRRSAVLKSTLNTHLKWPPGTAAFWPMSALRQGSLQPDRAMFWKGWEIWRTPYIVCFGDEALRVIHPEGVAGNNTHLLEHVTILVVPPLARLISMLPHEQHLATEGLKAVRL</sequence>
<name>A0A6I6JG79_9BACT</name>
<gene>
    <name evidence="1" type="ORF">GM415_05055</name>
</gene>
<dbReference type="RefSeq" id="WP_158946739.1">
    <property type="nucleotide sequence ID" value="NZ_CP046400.1"/>
</dbReference>
<accession>A0A6I6JG79</accession>
<dbReference type="KEGG" id="psel:GM415_05055"/>
<dbReference type="EMBL" id="CP046400">
    <property type="protein sequence ID" value="QGY39513.1"/>
    <property type="molecule type" value="Genomic_DNA"/>
</dbReference>
<proteinExistence type="predicted"/>